<evidence type="ECO:0008006" key="4">
    <source>
        <dbReference type="Google" id="ProtNLM"/>
    </source>
</evidence>
<feature type="compositionally biased region" description="Basic and acidic residues" evidence="1">
    <location>
        <begin position="72"/>
        <end position="83"/>
    </location>
</feature>
<dbReference type="RefSeq" id="WP_169563408.1">
    <property type="nucleotide sequence ID" value="NZ_JAAXYH010000003.1"/>
</dbReference>
<evidence type="ECO:0000313" key="2">
    <source>
        <dbReference type="EMBL" id="NMH64715.1"/>
    </source>
</evidence>
<dbReference type="AlphaFoldDB" id="A0A972JJ43"/>
<organism evidence="2 3">
    <name type="scientific">Shewanella salipaludis</name>
    <dbReference type="NCBI Taxonomy" id="2723052"/>
    <lineage>
        <taxon>Bacteria</taxon>
        <taxon>Pseudomonadati</taxon>
        <taxon>Pseudomonadota</taxon>
        <taxon>Gammaproteobacteria</taxon>
        <taxon>Alteromonadales</taxon>
        <taxon>Shewanellaceae</taxon>
        <taxon>Shewanella</taxon>
    </lineage>
</organism>
<feature type="compositionally biased region" description="Basic and acidic residues" evidence="1">
    <location>
        <begin position="116"/>
        <end position="129"/>
    </location>
</feature>
<evidence type="ECO:0000313" key="3">
    <source>
        <dbReference type="Proteomes" id="UP000737113"/>
    </source>
</evidence>
<reference evidence="2" key="1">
    <citation type="submission" date="2020-04" db="EMBL/GenBank/DDBJ databases">
        <title>Description of Shewanella salipaludis sp. nov., isolated from a salt marsh.</title>
        <authorList>
            <person name="Park S."/>
            <person name="Yoon J.-H."/>
        </authorList>
    </citation>
    <scope>NUCLEOTIDE SEQUENCE</scope>
    <source>
        <strain evidence="2">SHSM-M6</strain>
    </source>
</reference>
<protein>
    <recommendedName>
        <fullName evidence="4">GlyGly-CTERM sorting domain-containing protein</fullName>
    </recommendedName>
</protein>
<dbReference type="EMBL" id="JAAXYH010000003">
    <property type="protein sequence ID" value="NMH64715.1"/>
    <property type="molecule type" value="Genomic_DNA"/>
</dbReference>
<keyword evidence="3" id="KW-1185">Reference proteome</keyword>
<sequence>MKDSSTAIQPKSVGQAGTGLNFVTAKSSFKSGLLLSALLALGAHGSVHAEEEAMGSKPVQKRLASQAVRVGAEDAGTRLDGGARTEAQSDESQKLQQLQQLKKTQQAYSPQAVAQDKTREQVMAEHEAKASAAERQASSATEQYSNPAYHEFSIYDVSSRLFEDYDYDGFYQSFSVTFDADVFGLEADAYADVFAELYLSKDGGPWIHYFTTEVFTIRGDSDLDDFEVLTNLYSGYSPDHYDVLIDLYEVGFGDVVASISSYDTNELYALPLESSDWDLPPEESHSEGHAGGALSFIGLSLLAGGAWLRRRLAA</sequence>
<name>A0A972JJ43_9GAMM</name>
<proteinExistence type="predicted"/>
<dbReference type="Proteomes" id="UP000737113">
    <property type="component" value="Unassembled WGS sequence"/>
</dbReference>
<feature type="compositionally biased region" description="Low complexity" evidence="1">
    <location>
        <begin position="94"/>
        <end position="106"/>
    </location>
</feature>
<gene>
    <name evidence="2" type="ORF">HC757_05970</name>
</gene>
<feature type="region of interest" description="Disordered" evidence="1">
    <location>
        <begin position="72"/>
        <end position="142"/>
    </location>
</feature>
<accession>A0A972JJ43</accession>
<comment type="caution">
    <text evidence="2">The sequence shown here is derived from an EMBL/GenBank/DDBJ whole genome shotgun (WGS) entry which is preliminary data.</text>
</comment>
<dbReference type="NCBIfam" id="NF038116">
    <property type="entry name" value="Sden1266_dom"/>
    <property type="match status" value="1"/>
</dbReference>
<evidence type="ECO:0000256" key="1">
    <source>
        <dbReference type="SAM" id="MobiDB-lite"/>
    </source>
</evidence>